<dbReference type="Pfam" id="PF05188">
    <property type="entry name" value="MutS_II"/>
    <property type="match status" value="1"/>
</dbReference>
<name>G3B7U4_CANTC</name>
<keyword evidence="19" id="KW-1185">Reference proteome</keyword>
<dbReference type="AlphaFoldDB" id="G3B7U4"/>
<dbReference type="KEGG" id="cten:18249146"/>
<dbReference type="InterPro" id="IPR045076">
    <property type="entry name" value="MutS"/>
</dbReference>
<evidence type="ECO:0000256" key="12">
    <source>
        <dbReference type="ARBA" id="ARBA00025902"/>
    </source>
</evidence>
<comment type="similarity">
    <text evidence="2">Belongs to the DNA mismatch repair MutS family. MSH3 subfamily.</text>
</comment>
<feature type="coiled-coil region" evidence="15">
    <location>
        <begin position="531"/>
        <end position="558"/>
    </location>
</feature>
<dbReference type="Pfam" id="PF00488">
    <property type="entry name" value="MutS_V"/>
    <property type="match status" value="1"/>
</dbReference>
<dbReference type="SMART" id="SM00534">
    <property type="entry name" value="MUTSac"/>
    <property type="match status" value="1"/>
</dbReference>
<dbReference type="SUPFAM" id="SSF53150">
    <property type="entry name" value="DNA repair protein MutS, domain II"/>
    <property type="match status" value="1"/>
</dbReference>
<dbReference type="GeneID" id="18249146"/>
<dbReference type="OrthoDB" id="121051at2759"/>
<evidence type="ECO:0000256" key="4">
    <source>
        <dbReference type="ARBA" id="ARBA00022151"/>
    </source>
</evidence>
<dbReference type="InterPro" id="IPR027417">
    <property type="entry name" value="P-loop_NTPase"/>
</dbReference>
<dbReference type="GO" id="GO:0140664">
    <property type="term" value="F:ATP-dependent DNA damage sensor activity"/>
    <property type="evidence" value="ECO:0007669"/>
    <property type="project" value="InterPro"/>
</dbReference>
<keyword evidence="5 14" id="KW-0547">Nucleotide-binding</keyword>
<dbReference type="SUPFAM" id="SSF48334">
    <property type="entry name" value="DNA repair protein MutS, domain III"/>
    <property type="match status" value="1"/>
</dbReference>
<dbReference type="PANTHER" id="PTHR11361">
    <property type="entry name" value="DNA MISMATCH REPAIR PROTEIN MUTS FAMILY MEMBER"/>
    <property type="match status" value="1"/>
</dbReference>
<dbReference type="SMART" id="SM00533">
    <property type="entry name" value="MUTSd"/>
    <property type="match status" value="1"/>
</dbReference>
<gene>
    <name evidence="18" type="ORF">CANTEDRAFT_126075</name>
</gene>
<comment type="subunit">
    <text evidence="12">Heterodimer consisting of MSH2-MSH3 (MutS beta). Forms a ternary complex with MutL alpha (MLH1-PMS1).</text>
</comment>
<evidence type="ECO:0000256" key="7">
    <source>
        <dbReference type="ARBA" id="ARBA00022840"/>
    </source>
</evidence>
<evidence type="ECO:0000256" key="8">
    <source>
        <dbReference type="ARBA" id="ARBA00023125"/>
    </source>
</evidence>
<dbReference type="GO" id="GO:0006312">
    <property type="term" value="P:mitotic recombination"/>
    <property type="evidence" value="ECO:0007669"/>
    <property type="project" value="TreeGrafter"/>
</dbReference>
<dbReference type="Pfam" id="PF05190">
    <property type="entry name" value="MutS_IV"/>
    <property type="match status" value="1"/>
</dbReference>
<dbReference type="Pfam" id="PF01624">
    <property type="entry name" value="MutS_I"/>
    <property type="match status" value="1"/>
</dbReference>
<evidence type="ECO:0000313" key="18">
    <source>
        <dbReference type="EMBL" id="EGV62324.1"/>
    </source>
</evidence>
<proteinExistence type="inferred from homology"/>
<protein>
    <recommendedName>
        <fullName evidence="3">DNA mismatch repair protein MSH3</fullName>
    </recommendedName>
    <alternativeName>
        <fullName evidence="4">DNA mismatch repair protein msh3</fullName>
    </alternativeName>
    <alternativeName>
        <fullName evidence="13">MutS protein homolog 3</fullName>
    </alternativeName>
</protein>
<evidence type="ECO:0000256" key="13">
    <source>
        <dbReference type="ARBA" id="ARBA00029792"/>
    </source>
</evidence>
<dbReference type="InterPro" id="IPR017261">
    <property type="entry name" value="DNA_mismatch_repair_MutS/MSH"/>
</dbReference>
<keyword evidence="10" id="KW-0539">Nucleus</keyword>
<evidence type="ECO:0000256" key="16">
    <source>
        <dbReference type="SAM" id="MobiDB-lite"/>
    </source>
</evidence>
<dbReference type="InterPro" id="IPR007696">
    <property type="entry name" value="DNA_mismatch_repair_MutS_core"/>
</dbReference>
<feature type="region of interest" description="Disordered" evidence="16">
    <location>
        <begin position="15"/>
        <end position="48"/>
    </location>
</feature>
<evidence type="ECO:0000313" key="19">
    <source>
        <dbReference type="Proteomes" id="UP000000707"/>
    </source>
</evidence>
<keyword evidence="15" id="KW-0175">Coiled coil</keyword>
<dbReference type="InterPro" id="IPR000432">
    <property type="entry name" value="DNA_mismatch_repair_MutS_C"/>
</dbReference>
<dbReference type="GO" id="GO:0005634">
    <property type="term" value="C:nucleus"/>
    <property type="evidence" value="ECO:0007669"/>
    <property type="project" value="UniProtKB-SubCell"/>
</dbReference>
<evidence type="ECO:0000256" key="6">
    <source>
        <dbReference type="ARBA" id="ARBA00022763"/>
    </source>
</evidence>
<dbReference type="PANTHER" id="PTHR11361:SF122">
    <property type="entry name" value="DNA MISMATCH REPAIR PROTEIN MSH3"/>
    <property type="match status" value="1"/>
</dbReference>
<evidence type="ECO:0000256" key="3">
    <source>
        <dbReference type="ARBA" id="ARBA00019000"/>
    </source>
</evidence>
<dbReference type="Gene3D" id="3.30.420.110">
    <property type="entry name" value="MutS, connector domain"/>
    <property type="match status" value="1"/>
</dbReference>
<feature type="compositionally biased region" description="Basic and acidic residues" evidence="16">
    <location>
        <begin position="15"/>
        <end position="44"/>
    </location>
</feature>
<dbReference type="Gene3D" id="3.40.50.300">
    <property type="entry name" value="P-loop containing nucleotide triphosphate hydrolases"/>
    <property type="match status" value="1"/>
</dbReference>
<dbReference type="InterPro" id="IPR016151">
    <property type="entry name" value="DNA_mismatch_repair_MutS_N"/>
</dbReference>
<evidence type="ECO:0000256" key="2">
    <source>
        <dbReference type="ARBA" id="ARBA00007094"/>
    </source>
</evidence>
<dbReference type="Pfam" id="PF05192">
    <property type="entry name" value="MutS_III"/>
    <property type="match status" value="1"/>
</dbReference>
<accession>G3B7U4</accession>
<dbReference type="PIRSF" id="PIRSF037677">
    <property type="entry name" value="DNA_mis_repair_Msh6"/>
    <property type="match status" value="1"/>
</dbReference>
<dbReference type="PROSITE" id="PS00486">
    <property type="entry name" value="DNA_MISMATCH_REPAIR_2"/>
    <property type="match status" value="1"/>
</dbReference>
<dbReference type="SUPFAM" id="SSF52540">
    <property type="entry name" value="P-loop containing nucleoside triphosphate hydrolases"/>
    <property type="match status" value="1"/>
</dbReference>
<comment type="function">
    <text evidence="11">Component of the post-replicative DNA mismatch repair system (MMR). Heterodimerizes with MSH2 to form MutS beta, which binds to DNA mismatches thereby initiating DNA repair. MSH3 provides substrate-binding and substrate specificity to the complex. When bound, the MutS beta heterodimer bends the DNA helix and shields approximately 20 base pairs. Acts mainly to repair insertion-deletion loops (IDLs) from 2 to 13 nucleotides in size, but can also repair base-base and single insertion-deletion mismatches that occur during replication. After mismatch binding, forms a ternary complex with the MutL alpha heterodimer, which is thought to be responsible for directing the downstream MMR events, including strand discrimination, excision, and resynthesis. ATP binding and hydrolysis play a pivotal role in mismatch repair functions.</text>
</comment>
<evidence type="ECO:0000256" key="9">
    <source>
        <dbReference type="ARBA" id="ARBA00023204"/>
    </source>
</evidence>
<dbReference type="InterPro" id="IPR007695">
    <property type="entry name" value="DNA_mismatch_repair_MutS-lik_N"/>
</dbReference>
<dbReference type="InterPro" id="IPR007861">
    <property type="entry name" value="DNA_mismatch_repair_MutS_clamp"/>
</dbReference>
<dbReference type="eggNOG" id="KOG0218">
    <property type="taxonomic scope" value="Eukaryota"/>
</dbReference>
<dbReference type="STRING" id="590646.G3B7U4"/>
<keyword evidence="7" id="KW-0067">ATP-binding</keyword>
<organism evidence="19">
    <name type="scientific">Candida tenuis (strain ATCC 10573 / BCRC 21748 / CBS 615 / JCM 9827 / NBRC 10315 / NRRL Y-1498 / VKM Y-70)</name>
    <name type="common">Yeast</name>
    <name type="synonym">Yamadazyma tenuis</name>
    <dbReference type="NCBI Taxonomy" id="590646"/>
    <lineage>
        <taxon>Eukaryota</taxon>
        <taxon>Fungi</taxon>
        <taxon>Dikarya</taxon>
        <taxon>Ascomycota</taxon>
        <taxon>Saccharomycotina</taxon>
        <taxon>Pichiomycetes</taxon>
        <taxon>Debaryomycetaceae</taxon>
        <taxon>Yamadazyma</taxon>
    </lineage>
</organism>
<keyword evidence="8 14" id="KW-0238">DNA-binding</keyword>
<evidence type="ECO:0000256" key="1">
    <source>
        <dbReference type="ARBA" id="ARBA00004123"/>
    </source>
</evidence>
<keyword evidence="6 14" id="KW-0227">DNA damage</keyword>
<dbReference type="Gene3D" id="3.40.1170.10">
    <property type="entry name" value="DNA repair protein MutS, domain I"/>
    <property type="match status" value="1"/>
</dbReference>
<evidence type="ECO:0000259" key="17">
    <source>
        <dbReference type="PROSITE" id="PS00486"/>
    </source>
</evidence>
<dbReference type="Proteomes" id="UP000000707">
    <property type="component" value="Unassembled WGS sequence"/>
</dbReference>
<evidence type="ECO:0000256" key="15">
    <source>
        <dbReference type="SAM" id="Coils"/>
    </source>
</evidence>
<evidence type="ECO:0000256" key="5">
    <source>
        <dbReference type="ARBA" id="ARBA00022741"/>
    </source>
</evidence>
<sequence length="923" mass="106125">MKHIQISKFFKPAKRKLEARDTHVDVNHTEPSNKKPTPKEKETCKASSSKIQPAAKVSKLTPLEKQILDLKDGHSDKLLAIQVGYKYKFYGEDARIVSKIINIMLIPHTDSRFNYCSIPDNRLHVHLKKILTFGYRVGVIKQIESTISKTMESSKGIFERKLTGVYTSATYMNEEIEDGRKLAIDDDNGQYVCCVNHMDNSTGFVVIKPLTGEIIVDSFEDNDLHHELETRLVYFKPSECIILCNDEVTTMTLTKLVNSINNLCKVETRDINKDVLQELESFFGNDDLDKNNLFDYYKVNFNSLILNCIHGLVQYLEPFKLNTIFTVPSNIQKFKNDDYMILSSNVLRTLEIFENSTDNTTRGSLIWLLNHTRTKMGERMLFKWVSRPLTSREKIQDRVDALDDLSKEFNHFIDSLTSLLTNDIDLEKGLIKLHYSLSTAKITRSEVYKMLSKFNKILKLVKSFEKEIEKLNGSLKSRELKSIFNELLDLAENFDIESIHLNFISSTYGNSDSKEQKYQYFNLDYHNWEDISNQNDQISNINQEIEEETKAVSKILRKPIRLVKILNQENLIEVRNTQANSVPVDWVRINATKSITRFRSPNLQRLNDLLIYNRELLDKVCDRVFLKFLGTINENYFKFSKIIHNLSKFDCLLSLVVTKASGVKPIVLEENSIVDIKEFRNPIINTLTNYITNDAHITSTENRISLITGPNMGGKSSYIKSIGILVIMHQIGCYLPCESAKLSIFKKIFIRMGSFDNIIKGQSTFMIEMIEILNILQNFDSSSLILLDEVGRGTGTFDGYVIAYSIIQHFCGHAESPVVLFITHFHKLTELANEHKVVGNFYMDFIKKPESDEIQFLYKLVPGILDNSFGLNVAKLAGIPEEVIERAKVKSIEMKNDMDIRAITDVLRMIKEKNLEKAFETIS</sequence>
<comment type="subcellular location">
    <subcellularLocation>
        <location evidence="1">Nucleus</location>
    </subcellularLocation>
</comment>
<evidence type="ECO:0000256" key="11">
    <source>
        <dbReference type="ARBA" id="ARBA00025373"/>
    </source>
</evidence>
<dbReference type="InterPro" id="IPR036678">
    <property type="entry name" value="MutS_con_dom_sf"/>
</dbReference>
<feature type="domain" description="DNA mismatch repair proteins mutS family" evidence="17">
    <location>
        <begin position="783"/>
        <end position="799"/>
    </location>
</feature>
<dbReference type="EMBL" id="GL996527">
    <property type="protein sequence ID" value="EGV62324.1"/>
    <property type="molecule type" value="Genomic_DNA"/>
</dbReference>
<evidence type="ECO:0000256" key="14">
    <source>
        <dbReference type="RuleBase" id="RU003756"/>
    </source>
</evidence>
<reference evidence="18 19" key="1">
    <citation type="journal article" date="2011" name="Proc. Natl. Acad. Sci. U.S.A.">
        <title>Comparative genomics of xylose-fermenting fungi for enhanced biofuel production.</title>
        <authorList>
            <person name="Wohlbach D.J."/>
            <person name="Kuo A."/>
            <person name="Sato T.K."/>
            <person name="Potts K.M."/>
            <person name="Salamov A.A."/>
            <person name="LaButti K.M."/>
            <person name="Sun H."/>
            <person name="Clum A."/>
            <person name="Pangilinan J.L."/>
            <person name="Lindquist E.A."/>
            <person name="Lucas S."/>
            <person name="Lapidus A."/>
            <person name="Jin M."/>
            <person name="Gunawan C."/>
            <person name="Balan V."/>
            <person name="Dale B.E."/>
            <person name="Jeffries T.W."/>
            <person name="Zinkel R."/>
            <person name="Barry K.W."/>
            <person name="Grigoriev I.V."/>
            <person name="Gasch A.P."/>
        </authorList>
    </citation>
    <scope>NUCLEOTIDE SEQUENCE [LARGE SCALE GENOMIC DNA]</scope>
    <source>
        <strain evidence="19">ATCC 10573 / BCRC 21748 / CBS 615 / JCM 9827 / NBRC 10315 / NRRL Y-1498 / VKM Y-70</strain>
    </source>
</reference>
<dbReference type="InterPro" id="IPR036187">
    <property type="entry name" value="DNA_mismatch_repair_MutS_sf"/>
</dbReference>
<dbReference type="Gene3D" id="1.10.1420.10">
    <property type="match status" value="2"/>
</dbReference>
<dbReference type="SUPFAM" id="SSF55271">
    <property type="entry name" value="DNA repair protein MutS, domain I"/>
    <property type="match status" value="1"/>
</dbReference>
<dbReference type="GO" id="GO:0030983">
    <property type="term" value="F:mismatched DNA binding"/>
    <property type="evidence" value="ECO:0007669"/>
    <property type="project" value="InterPro"/>
</dbReference>
<dbReference type="GO" id="GO:0005524">
    <property type="term" value="F:ATP binding"/>
    <property type="evidence" value="ECO:0007669"/>
    <property type="project" value="UniProtKB-KW"/>
</dbReference>
<keyword evidence="9 14" id="KW-0234">DNA repair</keyword>
<dbReference type="HOGENOM" id="CLU_002472_3_1_1"/>
<dbReference type="InterPro" id="IPR007860">
    <property type="entry name" value="DNA_mmatch_repair_MutS_con_dom"/>
</dbReference>
<evidence type="ECO:0000256" key="10">
    <source>
        <dbReference type="ARBA" id="ARBA00023242"/>
    </source>
</evidence>
<dbReference type="GO" id="GO:0006298">
    <property type="term" value="P:mismatch repair"/>
    <property type="evidence" value="ECO:0007669"/>
    <property type="project" value="InterPro"/>
</dbReference>